<organism evidence="8 9">
    <name type="scientific">Pseudoatta argentina</name>
    <dbReference type="NCBI Taxonomy" id="621737"/>
    <lineage>
        <taxon>Eukaryota</taxon>
        <taxon>Metazoa</taxon>
        <taxon>Ecdysozoa</taxon>
        <taxon>Arthropoda</taxon>
        <taxon>Hexapoda</taxon>
        <taxon>Insecta</taxon>
        <taxon>Pterygota</taxon>
        <taxon>Neoptera</taxon>
        <taxon>Endopterygota</taxon>
        <taxon>Hymenoptera</taxon>
        <taxon>Apocrita</taxon>
        <taxon>Aculeata</taxon>
        <taxon>Formicoidea</taxon>
        <taxon>Formicidae</taxon>
        <taxon>Myrmicinae</taxon>
        <taxon>Pseudoatta</taxon>
    </lineage>
</organism>
<evidence type="ECO:0000256" key="5">
    <source>
        <dbReference type="ARBA" id="ARBA00023242"/>
    </source>
</evidence>
<keyword evidence="3" id="KW-0813">Transport</keyword>
<dbReference type="InterPro" id="IPR011991">
    <property type="entry name" value="ArsR-like_HTH"/>
</dbReference>
<dbReference type="Gene3D" id="1.10.10.10">
    <property type="entry name" value="Winged helix-like DNA-binding domain superfamily/Winged helix DNA-binding domain"/>
    <property type="match status" value="1"/>
</dbReference>
<dbReference type="GO" id="GO:0031267">
    <property type="term" value="F:small GTPase binding"/>
    <property type="evidence" value="ECO:0007669"/>
    <property type="project" value="InterPro"/>
</dbReference>
<dbReference type="InterPro" id="IPR036388">
    <property type="entry name" value="WH-like_DNA-bd_sf"/>
</dbReference>
<feature type="compositionally biased region" description="Acidic residues" evidence="6">
    <location>
        <begin position="1535"/>
        <end position="1548"/>
    </location>
</feature>
<feature type="non-terminal residue" evidence="8">
    <location>
        <position position="1"/>
    </location>
</feature>
<dbReference type="InterPro" id="IPR056840">
    <property type="entry name" value="HEAT_IPO9_central"/>
</dbReference>
<comment type="caution">
    <text evidence="8">The sequence shown here is derived from an EMBL/GenBank/DDBJ whole genome shotgun (WGS) entry which is preliminary data.</text>
</comment>
<dbReference type="CDD" id="cd00090">
    <property type="entry name" value="HTH_ARSR"/>
    <property type="match status" value="1"/>
</dbReference>
<evidence type="ECO:0000313" key="9">
    <source>
        <dbReference type="Proteomes" id="UP000668214"/>
    </source>
</evidence>
<name>A0A836EYU4_9HYME</name>
<dbReference type="Pfam" id="PF25018">
    <property type="entry name" value="HEAT_IPO9_c"/>
    <property type="match status" value="1"/>
</dbReference>
<dbReference type="InterPro" id="IPR011989">
    <property type="entry name" value="ARM-like"/>
</dbReference>
<reference evidence="8" key="1">
    <citation type="submission" date="2020-02" db="EMBL/GenBank/DDBJ databases">
        <title>Relaxed selection underlies rapid genomic changes in the transitions from sociality to social parasitism in ants.</title>
        <authorList>
            <person name="Bi X."/>
        </authorList>
    </citation>
    <scope>NUCLEOTIDE SEQUENCE</scope>
    <source>
        <strain evidence="8">BGI-DK2014c</strain>
        <tissue evidence="8">Whole body</tissue>
    </source>
</reference>
<gene>
    <name evidence="8" type="primary">Ipo9</name>
    <name evidence="8" type="ORF">G6Z78_0012832</name>
</gene>
<dbReference type="Pfam" id="PF25758">
    <property type="entry name" value="TPR_IPO11"/>
    <property type="match status" value="1"/>
</dbReference>
<evidence type="ECO:0000256" key="3">
    <source>
        <dbReference type="ARBA" id="ARBA00022448"/>
    </source>
</evidence>
<dbReference type="SUPFAM" id="SSF48371">
    <property type="entry name" value="ARM repeat"/>
    <property type="match status" value="1"/>
</dbReference>
<dbReference type="FunFam" id="1.25.10.10:FF:000459">
    <property type="entry name" value="ARM repeat superfamily protein"/>
    <property type="match status" value="1"/>
</dbReference>
<protein>
    <submittedName>
        <fullName evidence="8">IPO9 protein</fullName>
    </submittedName>
</protein>
<evidence type="ECO:0000313" key="8">
    <source>
        <dbReference type="EMBL" id="KAG5323087.1"/>
    </source>
</evidence>
<evidence type="ECO:0000256" key="2">
    <source>
        <dbReference type="ARBA" id="ARBA00007991"/>
    </source>
</evidence>
<dbReference type="Pfam" id="PF03810">
    <property type="entry name" value="IBN_N"/>
    <property type="match status" value="1"/>
</dbReference>
<comment type="similarity">
    <text evidence="2">Belongs to the importin beta family.</text>
</comment>
<comment type="subcellular location">
    <subcellularLocation>
        <location evidence="1">Nucleus</location>
    </subcellularLocation>
</comment>
<proteinExistence type="inferred from homology"/>
<feature type="non-terminal residue" evidence="8">
    <location>
        <position position="1626"/>
    </location>
</feature>
<evidence type="ECO:0000256" key="6">
    <source>
        <dbReference type="SAM" id="MobiDB-lite"/>
    </source>
</evidence>
<evidence type="ECO:0000256" key="4">
    <source>
        <dbReference type="ARBA" id="ARBA00022927"/>
    </source>
</evidence>
<dbReference type="GO" id="GO:0005829">
    <property type="term" value="C:cytosol"/>
    <property type="evidence" value="ECO:0007669"/>
    <property type="project" value="TreeGrafter"/>
</dbReference>
<dbReference type="PANTHER" id="PTHR10997">
    <property type="entry name" value="IMPORTIN-7, 8, 11"/>
    <property type="match status" value="1"/>
</dbReference>
<dbReference type="InterPro" id="IPR001494">
    <property type="entry name" value="Importin-beta_N"/>
</dbReference>
<dbReference type="Proteomes" id="UP000668214">
    <property type="component" value="Unassembled WGS sequence"/>
</dbReference>
<evidence type="ECO:0000259" key="7">
    <source>
        <dbReference type="PROSITE" id="PS50166"/>
    </source>
</evidence>
<keyword evidence="9" id="KW-1185">Reference proteome</keyword>
<dbReference type="GO" id="GO:0005635">
    <property type="term" value="C:nuclear envelope"/>
    <property type="evidence" value="ECO:0007669"/>
    <property type="project" value="TreeGrafter"/>
</dbReference>
<dbReference type="GO" id="GO:0003676">
    <property type="term" value="F:nucleic acid binding"/>
    <property type="evidence" value="ECO:0007669"/>
    <property type="project" value="InterPro"/>
</dbReference>
<sequence>MLVEVYGDTAPADKKSCRECFRRFKDGDFSVEDKPCSGQPKKFEDKELKALLEEDQSQTQEELTESLGVTQQAVSARLRAMGIIQKQGNWVPYELKPRDVERRFFTCEQLIQRQQRKGFLHRIVTGDEKWIFYDNPKKYYAKPGQLLPSTSTSRKKYLETLKWDVLDGPHPPYTPDIAPSDYWLFRRISSIKSNIQERFYALAGKAENILNPKNTSGAGSGLSSEVTRVDNTVTIVSKQKVKLSEAPLRNDNTLYMIVHLLKDKLPRATMDKWLEHKLNADETLKIEYNKLFAHLICFHTYKYVLAADIEKCLLWNSEHIGLDNNSADVISRGQLPRVFVQNKIWSEGPSSNEITQLIQVPELRKNTCLMTISNNLEMFKKYSLFSKLLFLQASRFANKVEIIKESKALPDKNKIISFSPFADFRCFRFNANLVEYKIGNLPFANTDIDFCGPFYIKEKKYRNRTRIKAYVCIKAINQLKEMYWLFNFEQHKELVNHFSNNHRIWHFIPPMAPYYGMSQLAVAKYTKKSKSFVTERMNLTGEISSLCTRHVQKVSVLRLSRPEGFFFDMLATLPCSLIPPLRNETGPRCWLISQSLFYIMTASDIQGSLKEALYETLTGILSPHHETRKAAEQRIQALEVTEEFGIHLTEFVIDPNSHLPIRQLASVLLKQYVETHWCSLAEKFRPPELDNAVKERIKELLPLGLRESISKVRTAVAYAISGIAHWDWPENWPGLFDVLVSCLREESEYAVHGAMRVLTEFSRDLTDAQLPNVGPVILQEMYRIFQSENQYSIRTRGRAIEIFITITTLVAHTGAYEKGFIEQYLQPIIPMFCEKFVECLRVPNGQTSDCGFKTDIIKAINCLVMKLPKYITELLPQMLPPIWETLCQSAKTYQEITVNADKNINDKEIDSDGEIINSNSLIIAIFEFVQTIVDRKRFMNLLDNMLPEIMYYLIIFMQITVDQIQQWTINPNQFVEEDECTFDYNVRISAQEFLTVLINHFEEKAVHILCDVVTQHIEATKALQANDDSNSNESWWKLRESSILALSLSKNCVIEKQQAGTLQFDIIRFLDIVILGMLNDSGSPPLLLGRCLCLGGRYAKIMPPEVSSRFLEATVNGLQENQPPCIRISAVKAIYWFSEASTGKDPIVNIIRCHMPNIFQGLFNLVSQPSTDVLTLIMETFQMLIWQHKEFTASVENKICPLTIAVFVKFHSDPAILDICQDIFKDLTQNPSCIEPLQTRIISTLTSMMITPINKSKDKGSRAVALDVLKVLVQYSPTPLSNTLVETAFPTACHCILNSEDHATLQSGGELIRTYLSVAAQQIITHRDNEGQTGLQYILQIIAQLLNPQSSEFTATFVGRLVTTLIRNVGDSLGENLDLLLKAVLSKMQSAETLIVMQSLLMIYAYLINTQFNAVLNFLSTVPGPTGQSALAFVLSEWVSRQHLFLGRHDRKVTTIALCKIMEYGVTHGDSRLDEIAVKGDMIISGIEDGVRTRSKAESQPYEWTTVPVLVKIFKVIINELSNDIEAISASQDTEVSDDEDEEDDELIDPGNESANILQFGGIDEDNDDEEDPELLRDSIYHLNLSQYLRDFLLNFSTHHCFRMYIQHLNVPELKVLNNININAIV</sequence>
<accession>A0A836EYU4</accession>
<keyword evidence="5" id="KW-0539">Nucleus</keyword>
<dbReference type="GO" id="GO:0006606">
    <property type="term" value="P:protein import into nucleus"/>
    <property type="evidence" value="ECO:0007669"/>
    <property type="project" value="TreeGrafter"/>
</dbReference>
<dbReference type="PROSITE" id="PS50166">
    <property type="entry name" value="IMPORTIN_B_NT"/>
    <property type="match status" value="1"/>
</dbReference>
<keyword evidence="4" id="KW-0653">Protein transport</keyword>
<dbReference type="Gene3D" id="3.30.420.10">
    <property type="entry name" value="Ribonuclease H-like superfamily/Ribonuclease H"/>
    <property type="match status" value="2"/>
</dbReference>
<dbReference type="InterPro" id="IPR016024">
    <property type="entry name" value="ARM-type_fold"/>
</dbReference>
<dbReference type="EMBL" id="JAANIA010000839">
    <property type="protein sequence ID" value="KAG5323087.1"/>
    <property type="molecule type" value="Genomic_DNA"/>
</dbReference>
<feature type="domain" description="Importin N-terminal" evidence="7">
    <location>
        <begin position="631"/>
        <end position="701"/>
    </location>
</feature>
<dbReference type="SMART" id="SM00913">
    <property type="entry name" value="IBN_N"/>
    <property type="match status" value="1"/>
</dbReference>
<feature type="region of interest" description="Disordered" evidence="6">
    <location>
        <begin position="1529"/>
        <end position="1554"/>
    </location>
</feature>
<dbReference type="InterPro" id="IPR036397">
    <property type="entry name" value="RNaseH_sf"/>
</dbReference>
<dbReference type="InterPro" id="IPR058669">
    <property type="entry name" value="TPR_IPO7/11-like"/>
</dbReference>
<dbReference type="Gene3D" id="1.25.10.10">
    <property type="entry name" value="Leucine-rich Repeat Variant"/>
    <property type="match status" value="1"/>
</dbReference>
<evidence type="ECO:0000256" key="1">
    <source>
        <dbReference type="ARBA" id="ARBA00004123"/>
    </source>
</evidence>
<dbReference type="PANTHER" id="PTHR10997:SF9">
    <property type="entry name" value="IMPORTIN-9"/>
    <property type="match status" value="1"/>
</dbReference>